<comment type="pathway">
    <text evidence="3">Cofactor biosynthesis; tetrahydrofolate biosynthesis; 7,8-dihydrofolate from 2-amino-4-hydroxy-6-hydroxymethyl-7,8-dihydropteridine diphosphate and 4-aminobenzoate: step 1/2.</text>
</comment>
<dbReference type="InterPro" id="IPR000489">
    <property type="entry name" value="Pterin-binding_dom"/>
</dbReference>
<dbReference type="EMBL" id="BAABIA010000003">
    <property type="protein sequence ID" value="GAA5138935.1"/>
    <property type="molecule type" value="Genomic_DNA"/>
</dbReference>
<gene>
    <name evidence="10" type="primary">folP_1</name>
    <name evidence="10" type="ORF">GCM10023213_18750</name>
</gene>
<evidence type="ECO:0000259" key="9">
    <source>
        <dbReference type="PROSITE" id="PS50972"/>
    </source>
</evidence>
<keyword evidence="7" id="KW-0460">Magnesium</keyword>
<dbReference type="Gene3D" id="3.20.20.20">
    <property type="entry name" value="Dihydropteroate synthase-like"/>
    <property type="match status" value="1"/>
</dbReference>
<dbReference type="InterPro" id="IPR006390">
    <property type="entry name" value="DHP_synth_dom"/>
</dbReference>
<dbReference type="InterPro" id="IPR045031">
    <property type="entry name" value="DHP_synth-like"/>
</dbReference>
<keyword evidence="5" id="KW-0808">Transferase</keyword>
<evidence type="ECO:0000313" key="11">
    <source>
        <dbReference type="Proteomes" id="UP001499852"/>
    </source>
</evidence>
<dbReference type="Proteomes" id="UP001499852">
    <property type="component" value="Unassembled WGS sequence"/>
</dbReference>
<dbReference type="InterPro" id="IPR011005">
    <property type="entry name" value="Dihydropteroate_synth-like_sf"/>
</dbReference>
<comment type="catalytic activity">
    <reaction evidence="1">
        <text>(7,8-dihydropterin-6-yl)methyl diphosphate + 4-aminobenzoate = 7,8-dihydropteroate + diphosphate</text>
        <dbReference type="Rhea" id="RHEA:19949"/>
        <dbReference type="ChEBI" id="CHEBI:17836"/>
        <dbReference type="ChEBI" id="CHEBI:17839"/>
        <dbReference type="ChEBI" id="CHEBI:33019"/>
        <dbReference type="ChEBI" id="CHEBI:72950"/>
        <dbReference type="EC" id="2.5.1.15"/>
    </reaction>
</comment>
<dbReference type="SUPFAM" id="SSF51717">
    <property type="entry name" value="Dihydropteroate synthetase-like"/>
    <property type="match status" value="1"/>
</dbReference>
<name>A0ABP9P6E2_9BACT</name>
<evidence type="ECO:0000256" key="6">
    <source>
        <dbReference type="ARBA" id="ARBA00022723"/>
    </source>
</evidence>
<reference evidence="11" key="1">
    <citation type="journal article" date="2019" name="Int. J. Syst. Evol. Microbiol.">
        <title>The Global Catalogue of Microorganisms (GCM) 10K type strain sequencing project: providing services to taxonomists for standard genome sequencing and annotation.</title>
        <authorList>
            <consortium name="The Broad Institute Genomics Platform"/>
            <consortium name="The Broad Institute Genome Sequencing Center for Infectious Disease"/>
            <person name="Wu L."/>
            <person name="Ma J."/>
        </authorList>
    </citation>
    <scope>NUCLEOTIDE SEQUENCE [LARGE SCALE GENOMIC DNA]</scope>
    <source>
        <strain evidence="11">JCM 18053</strain>
    </source>
</reference>
<keyword evidence="6" id="KW-0479">Metal-binding</keyword>
<dbReference type="PROSITE" id="PS50972">
    <property type="entry name" value="PTERIN_BINDING"/>
    <property type="match status" value="1"/>
</dbReference>
<organism evidence="10 11">
    <name type="scientific">Prosthecobacter algae</name>
    <dbReference type="NCBI Taxonomy" id="1144682"/>
    <lineage>
        <taxon>Bacteria</taxon>
        <taxon>Pseudomonadati</taxon>
        <taxon>Verrucomicrobiota</taxon>
        <taxon>Verrucomicrobiia</taxon>
        <taxon>Verrucomicrobiales</taxon>
        <taxon>Verrucomicrobiaceae</taxon>
        <taxon>Prosthecobacter</taxon>
    </lineage>
</organism>
<evidence type="ECO:0000256" key="2">
    <source>
        <dbReference type="ARBA" id="ARBA00001946"/>
    </source>
</evidence>
<evidence type="ECO:0000256" key="1">
    <source>
        <dbReference type="ARBA" id="ARBA00000012"/>
    </source>
</evidence>
<comment type="cofactor">
    <cofactor evidence="2">
        <name>Mg(2+)</name>
        <dbReference type="ChEBI" id="CHEBI:18420"/>
    </cofactor>
</comment>
<evidence type="ECO:0000256" key="7">
    <source>
        <dbReference type="ARBA" id="ARBA00022842"/>
    </source>
</evidence>
<keyword evidence="8" id="KW-0289">Folate biosynthesis</keyword>
<dbReference type="RefSeq" id="WP_345736104.1">
    <property type="nucleotide sequence ID" value="NZ_BAABIA010000003.1"/>
</dbReference>
<dbReference type="EC" id="2.5.1.15" evidence="4"/>
<sequence>MIWKARQHVIEFPRRPLVMGIVNINDDSFCGDGTLDPEKALAQAKMMLRDGADIIDIGAESARTNRGPISVEEEIARTLPFVTAWPDLIAQFDGPPHDSAQLWPPLLSINTWRSAVIEAVLPQGGDLINDISALPDGTHARLCAEHGASLLIMHSIGQPKVPHTHVGYANILETMAQFFDEKLALAEVAGLSPEHIILDPGIDFAKQREDNLTLYRHANQLQRWGRPVLLPVSRKTVIGQVLDLPNAVDRDAGTVACIAAGMRQGSQIFRVHNVKAAAQAVKVLWGLR</sequence>
<dbReference type="Pfam" id="PF00809">
    <property type="entry name" value="Pterin_bind"/>
    <property type="match status" value="1"/>
</dbReference>
<comment type="caution">
    <text evidence="10">The sequence shown here is derived from an EMBL/GenBank/DDBJ whole genome shotgun (WGS) entry which is preliminary data.</text>
</comment>
<proteinExistence type="predicted"/>
<accession>A0ABP9P6E2</accession>
<dbReference type="NCBIfam" id="TIGR01496">
    <property type="entry name" value="DHPS"/>
    <property type="match status" value="1"/>
</dbReference>
<evidence type="ECO:0000256" key="4">
    <source>
        <dbReference type="ARBA" id="ARBA00012458"/>
    </source>
</evidence>
<dbReference type="CDD" id="cd00739">
    <property type="entry name" value="DHPS"/>
    <property type="match status" value="1"/>
</dbReference>
<protein>
    <recommendedName>
        <fullName evidence="4">dihydropteroate synthase</fullName>
        <ecNumber evidence="4">2.5.1.15</ecNumber>
    </recommendedName>
</protein>
<keyword evidence="11" id="KW-1185">Reference proteome</keyword>
<feature type="domain" description="Pterin-binding" evidence="9">
    <location>
        <begin position="16"/>
        <end position="282"/>
    </location>
</feature>
<dbReference type="PANTHER" id="PTHR20941:SF1">
    <property type="entry name" value="FOLIC ACID SYNTHESIS PROTEIN FOL1"/>
    <property type="match status" value="1"/>
</dbReference>
<evidence type="ECO:0000256" key="8">
    <source>
        <dbReference type="ARBA" id="ARBA00022909"/>
    </source>
</evidence>
<evidence type="ECO:0000256" key="3">
    <source>
        <dbReference type="ARBA" id="ARBA00004763"/>
    </source>
</evidence>
<dbReference type="PANTHER" id="PTHR20941">
    <property type="entry name" value="FOLATE SYNTHESIS PROTEINS"/>
    <property type="match status" value="1"/>
</dbReference>
<evidence type="ECO:0000313" key="10">
    <source>
        <dbReference type="EMBL" id="GAA5138935.1"/>
    </source>
</evidence>
<evidence type="ECO:0000256" key="5">
    <source>
        <dbReference type="ARBA" id="ARBA00022679"/>
    </source>
</evidence>